<gene>
    <name evidence="1" type="ORF">E2C01_041757</name>
</gene>
<keyword evidence="2" id="KW-1185">Reference proteome</keyword>
<accession>A0A5B7FUK9</accession>
<evidence type="ECO:0000313" key="2">
    <source>
        <dbReference type="Proteomes" id="UP000324222"/>
    </source>
</evidence>
<protein>
    <submittedName>
        <fullName evidence="1">Uncharacterized protein</fullName>
    </submittedName>
</protein>
<evidence type="ECO:0000313" key="1">
    <source>
        <dbReference type="EMBL" id="MPC47994.1"/>
    </source>
</evidence>
<organism evidence="1 2">
    <name type="scientific">Portunus trituberculatus</name>
    <name type="common">Swimming crab</name>
    <name type="synonym">Neptunus trituberculatus</name>
    <dbReference type="NCBI Taxonomy" id="210409"/>
    <lineage>
        <taxon>Eukaryota</taxon>
        <taxon>Metazoa</taxon>
        <taxon>Ecdysozoa</taxon>
        <taxon>Arthropoda</taxon>
        <taxon>Crustacea</taxon>
        <taxon>Multicrustacea</taxon>
        <taxon>Malacostraca</taxon>
        <taxon>Eumalacostraca</taxon>
        <taxon>Eucarida</taxon>
        <taxon>Decapoda</taxon>
        <taxon>Pleocyemata</taxon>
        <taxon>Brachyura</taxon>
        <taxon>Eubrachyura</taxon>
        <taxon>Portunoidea</taxon>
        <taxon>Portunidae</taxon>
        <taxon>Portuninae</taxon>
        <taxon>Portunus</taxon>
    </lineage>
</organism>
<dbReference type="EMBL" id="VSRR010008044">
    <property type="protein sequence ID" value="MPC47994.1"/>
    <property type="molecule type" value="Genomic_DNA"/>
</dbReference>
<proteinExistence type="predicted"/>
<name>A0A5B7FUK9_PORTR</name>
<sequence length="96" mass="10828">MDGRHRTDTSCDGRAPQTSPLTNTLYSALTHLLRPFPSLLVSLPKSRRLDPPRHVSGGKGLCLRHTFEDSVMFESGRMTSKYSYAEMQWNGNKKCT</sequence>
<comment type="caution">
    <text evidence="1">The sequence shown here is derived from an EMBL/GenBank/DDBJ whole genome shotgun (WGS) entry which is preliminary data.</text>
</comment>
<dbReference type="AlphaFoldDB" id="A0A5B7FUK9"/>
<reference evidence="1 2" key="1">
    <citation type="submission" date="2019-05" db="EMBL/GenBank/DDBJ databases">
        <title>Another draft genome of Portunus trituberculatus and its Hox gene families provides insights of decapod evolution.</title>
        <authorList>
            <person name="Jeong J.-H."/>
            <person name="Song I."/>
            <person name="Kim S."/>
            <person name="Choi T."/>
            <person name="Kim D."/>
            <person name="Ryu S."/>
            <person name="Kim W."/>
        </authorList>
    </citation>
    <scope>NUCLEOTIDE SEQUENCE [LARGE SCALE GENOMIC DNA]</scope>
    <source>
        <tissue evidence="1">Muscle</tissue>
    </source>
</reference>
<dbReference type="Proteomes" id="UP000324222">
    <property type="component" value="Unassembled WGS sequence"/>
</dbReference>